<evidence type="ECO:0000313" key="3">
    <source>
        <dbReference type="Proteomes" id="UP000324800"/>
    </source>
</evidence>
<dbReference type="PANTHER" id="PTHR37049">
    <property type="entry name" value="PEPTIDASE S41 FAMILY PROTEIN"/>
    <property type="match status" value="1"/>
</dbReference>
<dbReference type="AlphaFoldDB" id="A0A5J4V4Y5"/>
<evidence type="ECO:0000256" key="1">
    <source>
        <dbReference type="SAM" id="Phobius"/>
    </source>
</evidence>
<dbReference type="InterPro" id="IPR052766">
    <property type="entry name" value="S41A_metabolite_peptidase"/>
</dbReference>
<keyword evidence="1" id="KW-1133">Transmembrane helix</keyword>
<proteinExistence type="predicted"/>
<dbReference type="EMBL" id="SNRW01009805">
    <property type="protein sequence ID" value="KAA6377452.1"/>
    <property type="molecule type" value="Genomic_DNA"/>
</dbReference>
<feature type="transmembrane region" description="Helical" evidence="1">
    <location>
        <begin position="125"/>
        <end position="145"/>
    </location>
</feature>
<accession>A0A5J4V4Y5</accession>
<keyword evidence="1" id="KW-0472">Membrane</keyword>
<protein>
    <submittedName>
        <fullName evidence="2">Uncharacterized protein</fullName>
    </submittedName>
</protein>
<name>A0A5J4V4Y5_9EUKA</name>
<comment type="caution">
    <text evidence="2">The sequence shown here is derived from an EMBL/GenBank/DDBJ whole genome shotgun (WGS) entry which is preliminary data.</text>
</comment>
<dbReference type="OrthoDB" id="27214at2759"/>
<dbReference type="PANTHER" id="PTHR37049:SF4">
    <property type="entry name" value="RHODANESE DOMAIN-CONTAINING PROTEIN"/>
    <property type="match status" value="1"/>
</dbReference>
<evidence type="ECO:0000313" key="2">
    <source>
        <dbReference type="EMBL" id="KAA6377452.1"/>
    </source>
</evidence>
<feature type="non-terminal residue" evidence="2">
    <location>
        <position position="583"/>
    </location>
</feature>
<dbReference type="Proteomes" id="UP000324800">
    <property type="component" value="Unassembled WGS sequence"/>
</dbReference>
<gene>
    <name evidence="2" type="ORF">EZS28_027022</name>
</gene>
<organism evidence="2 3">
    <name type="scientific">Streblomastix strix</name>
    <dbReference type="NCBI Taxonomy" id="222440"/>
    <lineage>
        <taxon>Eukaryota</taxon>
        <taxon>Metamonada</taxon>
        <taxon>Preaxostyla</taxon>
        <taxon>Oxymonadida</taxon>
        <taxon>Streblomastigidae</taxon>
        <taxon>Streblomastix</taxon>
    </lineage>
</organism>
<reference evidence="2 3" key="1">
    <citation type="submission" date="2019-03" db="EMBL/GenBank/DDBJ databases">
        <title>Single cell metagenomics reveals metabolic interactions within the superorganism composed of flagellate Streblomastix strix and complex community of Bacteroidetes bacteria on its surface.</title>
        <authorList>
            <person name="Treitli S.C."/>
            <person name="Kolisko M."/>
            <person name="Husnik F."/>
            <person name="Keeling P."/>
            <person name="Hampl V."/>
        </authorList>
    </citation>
    <scope>NUCLEOTIDE SEQUENCE [LARGE SCALE GENOMIC DNA]</scope>
    <source>
        <strain evidence="2">ST1C</strain>
    </source>
</reference>
<sequence length="583" mass="65363">MIAQRQKHAQVTTLQSVVVVLIMDLSKQENANVHNCIIRMVEYQSKALINIRNFHAYALKNQQNIRDGVQKTVIQQNVDALLYYKIYKVFQLNSVNVLLIMIQCKDQHVHQYDFAKLMMIYPLHVYAMNTFIRIIVFALQFFHLLTCVCKSITNPSFDRKICYVVLRQEKLSTCDEEIRYEGGDCKCADGQAPFDCTCPQNDDDDSYSNTKCEDEKFSAIDYFEESDSPSIYPKSCICIDGNSPEGCVCFQGSEDLIGVPVAQCECCSIGDPISGLTTPGAGCLEYCTDNIFNRSCTCDSDLTDYTECEADKACPLIIDCNGVHGSSVKPNTCICIDGYTPNGCTCPRDNDLNQFEGAPLGQCKCLGKDDTRFGISCPISRKCNNEDLQSTTCLCSTNFNQYGCICAYQLHPQNYVYDLLGNTPFNFATCQETKCQADKKYPPLLNCTEYHGLSVSPDTSKCNKDYSPLGCNCYMKSGVSCELDFALSCLRSVPLKSNEQSTTISLLKEYLNSYTFLDTSLNPPGSPIGYGKHAVNININLQKINNITYTNTFDFYESIMILLNNLKDPHTIFTPPCVSKVYY</sequence>
<keyword evidence="1" id="KW-0812">Transmembrane</keyword>